<evidence type="ECO:0000313" key="3">
    <source>
        <dbReference type="EMBL" id="CAF4108682.1"/>
    </source>
</evidence>
<accession>A0A817AEY4</accession>
<protein>
    <submittedName>
        <fullName evidence="2">Uncharacterized protein</fullName>
    </submittedName>
</protein>
<proteinExistence type="predicted"/>
<dbReference type="EMBL" id="CAJNRE010021754">
    <property type="protein sequence ID" value="CAF2262645.1"/>
    <property type="molecule type" value="Genomic_DNA"/>
</dbReference>
<organism evidence="2 4">
    <name type="scientific">Rotaria magnacalcarata</name>
    <dbReference type="NCBI Taxonomy" id="392030"/>
    <lineage>
        <taxon>Eukaryota</taxon>
        <taxon>Metazoa</taxon>
        <taxon>Spiralia</taxon>
        <taxon>Gnathifera</taxon>
        <taxon>Rotifera</taxon>
        <taxon>Eurotatoria</taxon>
        <taxon>Bdelloidea</taxon>
        <taxon>Philodinida</taxon>
        <taxon>Philodinidae</taxon>
        <taxon>Rotaria</taxon>
    </lineage>
</organism>
<gene>
    <name evidence="3" type="ORF">GIL414_LOCUS17469</name>
    <name evidence="1" type="ORF">KQP761_LOCUS29931</name>
    <name evidence="2" type="ORF">MBJ925_LOCUS38745</name>
</gene>
<dbReference type="AlphaFoldDB" id="A0A817AEY4"/>
<dbReference type="Proteomes" id="UP000663834">
    <property type="component" value="Unassembled WGS sequence"/>
</dbReference>
<evidence type="ECO:0000313" key="1">
    <source>
        <dbReference type="EMBL" id="CAF1650729.1"/>
    </source>
</evidence>
<dbReference type="Proteomes" id="UP000681720">
    <property type="component" value="Unassembled WGS sequence"/>
</dbReference>
<comment type="caution">
    <text evidence="2">The sequence shown here is derived from an EMBL/GenBank/DDBJ whole genome shotgun (WGS) entry which is preliminary data.</text>
</comment>
<dbReference type="EMBL" id="CAJOBJ010008303">
    <property type="protein sequence ID" value="CAF4108682.1"/>
    <property type="molecule type" value="Genomic_DNA"/>
</dbReference>
<dbReference type="Proteomes" id="UP000663824">
    <property type="component" value="Unassembled WGS sequence"/>
</dbReference>
<sequence length="106" mass="12647">MLIENPENVQGEYMCPFCTEVFRRNRTNWISYLRVSHEDDYGELLAQLRSEQKMIDDAVERIPTEDNHEDAFVNSQINYKRLEDTEPTVAENIQRILNKVKQKKTR</sequence>
<dbReference type="EMBL" id="CAJNOW010016518">
    <property type="protein sequence ID" value="CAF1650729.1"/>
    <property type="molecule type" value="Genomic_DNA"/>
</dbReference>
<reference evidence="2" key="1">
    <citation type="submission" date="2021-02" db="EMBL/GenBank/DDBJ databases">
        <authorList>
            <person name="Nowell W R."/>
        </authorList>
    </citation>
    <scope>NUCLEOTIDE SEQUENCE</scope>
</reference>
<evidence type="ECO:0000313" key="2">
    <source>
        <dbReference type="EMBL" id="CAF2262645.1"/>
    </source>
</evidence>
<evidence type="ECO:0000313" key="4">
    <source>
        <dbReference type="Proteomes" id="UP000663824"/>
    </source>
</evidence>
<name>A0A817AEY4_9BILA</name>